<organism evidence="1">
    <name type="scientific">marine metagenome</name>
    <dbReference type="NCBI Taxonomy" id="408172"/>
    <lineage>
        <taxon>unclassified sequences</taxon>
        <taxon>metagenomes</taxon>
        <taxon>ecological metagenomes</taxon>
    </lineage>
</organism>
<accession>A0A382GF81</accession>
<dbReference type="AlphaFoldDB" id="A0A382GF81"/>
<evidence type="ECO:0000313" key="1">
    <source>
        <dbReference type="EMBL" id="SVB73579.1"/>
    </source>
</evidence>
<feature type="non-terminal residue" evidence="1">
    <location>
        <position position="1"/>
    </location>
</feature>
<dbReference type="EMBL" id="UINC01055093">
    <property type="protein sequence ID" value="SVB73579.1"/>
    <property type="molecule type" value="Genomic_DNA"/>
</dbReference>
<reference evidence="1" key="1">
    <citation type="submission" date="2018-05" db="EMBL/GenBank/DDBJ databases">
        <authorList>
            <person name="Lanie J.A."/>
            <person name="Ng W.-L."/>
            <person name="Kazmierczak K.M."/>
            <person name="Andrzejewski T.M."/>
            <person name="Davidsen T.M."/>
            <person name="Wayne K.J."/>
            <person name="Tettelin H."/>
            <person name="Glass J.I."/>
            <person name="Rusch D."/>
            <person name="Podicherti R."/>
            <person name="Tsui H.-C.T."/>
            <person name="Winkler M.E."/>
        </authorList>
    </citation>
    <scope>NUCLEOTIDE SEQUENCE</scope>
</reference>
<gene>
    <name evidence="1" type="ORF">METZ01_LOCUS226433</name>
</gene>
<sequence>TLQASNGDHYIPRDINMMPDNRVFILADRVFSSSSSFALFEINHSGLIVQEHIWPSKGAYDKAKSLTIEDHTIYITGDSILDQTRDILTVKCSILVALFDCDDIASTYVLGVDISVGSVIINDTWVVGGYSDRHDKLNGATDIFALFLDKNTNQPLLNIGNNGVYAWDGGADDDTERLLGITKTSDDHVMLLGYEWGRSHTQSAAIKLNIDGTPEQSFANNGVFSAFQADAYYKGMSGVKHLVEYNDDYYLLGFQNYAGETAQGVDHVWARNFDLMYMKLSKNGVLSDTQHYTRYLDGGSQEYMVNVVIKDNEAQILYKEPLGKNIKKYKTLFGEPRKHNYINVETTGTPRFYFNEWTGDTTPTVTCEIWNIDFPSKRLRLKHGDIGDLDGFDSILEHYWLVDQQRLSNSDNQIKESDFPSGTFTAAEYQYFLRYLDGRGNEEYVESNIFTYSPEKCVVDP</sequence>
<name>A0A382GF81_9ZZZZ</name>
<proteinExistence type="predicted"/>
<protein>
    <submittedName>
        <fullName evidence="1">Uncharacterized protein</fullName>
    </submittedName>
</protein>